<keyword evidence="3" id="KW-0804">Transcription</keyword>
<dbReference type="Pfam" id="PF13377">
    <property type="entry name" value="Peripla_BP_3"/>
    <property type="match status" value="1"/>
</dbReference>
<protein>
    <submittedName>
        <fullName evidence="5">Transcriptional regulator, LacI family</fullName>
    </submittedName>
</protein>
<feature type="domain" description="HTH lacI-type" evidence="4">
    <location>
        <begin position="6"/>
        <end position="60"/>
    </location>
</feature>
<dbReference type="InterPro" id="IPR046335">
    <property type="entry name" value="LacI/GalR-like_sensor"/>
</dbReference>
<dbReference type="SUPFAM" id="SSF53822">
    <property type="entry name" value="Periplasmic binding protein-like I"/>
    <property type="match status" value="1"/>
</dbReference>
<dbReference type="EMBL" id="FOOG01000044">
    <property type="protein sequence ID" value="SFG45152.1"/>
    <property type="molecule type" value="Genomic_DNA"/>
</dbReference>
<keyword evidence="2" id="KW-0238">DNA-binding</keyword>
<dbReference type="GO" id="GO:0003700">
    <property type="term" value="F:DNA-binding transcription factor activity"/>
    <property type="evidence" value="ECO:0007669"/>
    <property type="project" value="TreeGrafter"/>
</dbReference>
<accession>A0A1I2RX68</accession>
<dbReference type="CDD" id="cd01392">
    <property type="entry name" value="HTH_LacI"/>
    <property type="match status" value="1"/>
</dbReference>
<dbReference type="GO" id="GO:0000976">
    <property type="term" value="F:transcription cis-regulatory region binding"/>
    <property type="evidence" value="ECO:0007669"/>
    <property type="project" value="TreeGrafter"/>
</dbReference>
<dbReference type="PANTHER" id="PTHR30146:SF109">
    <property type="entry name" value="HTH-TYPE TRANSCRIPTIONAL REGULATOR GALS"/>
    <property type="match status" value="1"/>
</dbReference>
<evidence type="ECO:0000256" key="3">
    <source>
        <dbReference type="ARBA" id="ARBA00023163"/>
    </source>
</evidence>
<dbReference type="InterPro" id="IPR000843">
    <property type="entry name" value="HTH_LacI"/>
</dbReference>
<dbReference type="SMART" id="SM00354">
    <property type="entry name" value="HTH_LACI"/>
    <property type="match status" value="1"/>
</dbReference>
<evidence type="ECO:0000256" key="1">
    <source>
        <dbReference type="ARBA" id="ARBA00023015"/>
    </source>
</evidence>
<dbReference type="Gene3D" id="1.10.260.40">
    <property type="entry name" value="lambda repressor-like DNA-binding domains"/>
    <property type="match status" value="1"/>
</dbReference>
<organism evidence="5 6">
    <name type="scientific">Halobacillus alkaliphilus</name>
    <dbReference type="NCBI Taxonomy" id="396056"/>
    <lineage>
        <taxon>Bacteria</taxon>
        <taxon>Bacillati</taxon>
        <taxon>Bacillota</taxon>
        <taxon>Bacilli</taxon>
        <taxon>Bacillales</taxon>
        <taxon>Bacillaceae</taxon>
        <taxon>Halobacillus</taxon>
    </lineage>
</organism>
<evidence type="ECO:0000313" key="5">
    <source>
        <dbReference type="EMBL" id="SFG45152.1"/>
    </source>
</evidence>
<keyword evidence="6" id="KW-1185">Reference proteome</keyword>
<dbReference type="SUPFAM" id="SSF47413">
    <property type="entry name" value="lambda repressor-like DNA-binding domains"/>
    <property type="match status" value="1"/>
</dbReference>
<dbReference type="Proteomes" id="UP000198897">
    <property type="component" value="Unassembled WGS sequence"/>
</dbReference>
<evidence type="ECO:0000259" key="4">
    <source>
        <dbReference type="PROSITE" id="PS50932"/>
    </source>
</evidence>
<evidence type="ECO:0000313" key="6">
    <source>
        <dbReference type="Proteomes" id="UP000198897"/>
    </source>
</evidence>
<dbReference type="InterPro" id="IPR010982">
    <property type="entry name" value="Lambda_DNA-bd_dom_sf"/>
</dbReference>
<dbReference type="PANTHER" id="PTHR30146">
    <property type="entry name" value="LACI-RELATED TRANSCRIPTIONAL REPRESSOR"/>
    <property type="match status" value="1"/>
</dbReference>
<gene>
    <name evidence="5" type="ORF">SAMN05216353_14417</name>
</gene>
<sequence>MLPKEVTIKYIAEKANVSIATVSNVINEKGRVSEKTAERVRAVIQQYRYQSNLAAKNLRTKKSYLFGVVVSVTQPERKLKDNPFYWELISGIEAEASGYEFSIVLKGIDSAEELSAFINQRNLDGVIIVGAEENSSFVKVAEESNIPAVYIDSYLEDVSLYQVRIDDKQGGAAAAKHLLQLGHRKVAILSGKLTYNSVNHFRWEGCKEELSAFDCYDDSLLIETDTSAQGGYEAADDVIENFPEITAVICFSDITALGLYKRLNEKGYEIPKDLSITGFDGVYFTDYMLPKLTTVKQDVGEKGVTAVNLLFEQIKSNSWPVENRRISLPVYLVEGESTAPL</sequence>
<name>A0A1I2RX68_9BACI</name>
<keyword evidence="1" id="KW-0805">Transcription regulation</keyword>
<dbReference type="CDD" id="cd06267">
    <property type="entry name" value="PBP1_LacI_sugar_binding-like"/>
    <property type="match status" value="1"/>
</dbReference>
<dbReference type="RefSeq" id="WP_175477922.1">
    <property type="nucleotide sequence ID" value="NZ_FOOG01000044.1"/>
</dbReference>
<evidence type="ECO:0000256" key="2">
    <source>
        <dbReference type="ARBA" id="ARBA00023125"/>
    </source>
</evidence>
<dbReference type="Pfam" id="PF00356">
    <property type="entry name" value="LacI"/>
    <property type="match status" value="1"/>
</dbReference>
<dbReference type="InterPro" id="IPR028082">
    <property type="entry name" value="Peripla_BP_I"/>
</dbReference>
<dbReference type="PROSITE" id="PS50932">
    <property type="entry name" value="HTH_LACI_2"/>
    <property type="match status" value="1"/>
</dbReference>
<reference evidence="6" key="1">
    <citation type="submission" date="2016-10" db="EMBL/GenBank/DDBJ databases">
        <authorList>
            <person name="Varghese N."/>
            <person name="Submissions S."/>
        </authorList>
    </citation>
    <scope>NUCLEOTIDE SEQUENCE [LARGE SCALE GENOMIC DNA]</scope>
    <source>
        <strain evidence="6">FP5</strain>
    </source>
</reference>
<dbReference type="AlphaFoldDB" id="A0A1I2RX68"/>
<dbReference type="Gene3D" id="3.40.50.2300">
    <property type="match status" value="2"/>
</dbReference>
<proteinExistence type="predicted"/>